<feature type="domain" description="Aspartate/ornithine carbamoyltransferase Asp/Orn-binding" evidence="2">
    <location>
        <begin position="28"/>
        <end position="70"/>
    </location>
</feature>
<sequence>MIPPRHPRNIIKNHKRYFRFLPFFRNNVDLCRTYAEASGGSITLTEDVEAGTKDADVIYTDVWVSMGEPDEV</sequence>
<dbReference type="InterPro" id="IPR006131">
    <property type="entry name" value="Asp_carbamoyltransf_Asp/Orn-bd"/>
</dbReference>
<evidence type="ECO:0000256" key="1">
    <source>
        <dbReference type="ARBA" id="ARBA00022679"/>
    </source>
</evidence>
<name>K1TUP4_9ZZZZ</name>
<dbReference type="Pfam" id="PF00185">
    <property type="entry name" value="OTCace"/>
    <property type="match status" value="1"/>
</dbReference>
<dbReference type="EMBL" id="AJWY01004041">
    <property type="protein sequence ID" value="EKC73518.1"/>
    <property type="molecule type" value="Genomic_DNA"/>
</dbReference>
<dbReference type="AlphaFoldDB" id="K1TUP4"/>
<dbReference type="Gene3D" id="3.40.50.1370">
    <property type="entry name" value="Aspartate/ornithine carbamoyltransferase"/>
    <property type="match status" value="1"/>
</dbReference>
<dbReference type="GO" id="GO:0016743">
    <property type="term" value="F:carboxyl- or carbamoyltransferase activity"/>
    <property type="evidence" value="ECO:0007669"/>
    <property type="project" value="InterPro"/>
</dbReference>
<evidence type="ECO:0000313" key="3">
    <source>
        <dbReference type="EMBL" id="EKC73518.1"/>
    </source>
</evidence>
<proteinExistence type="predicted"/>
<organism evidence="3">
    <name type="scientific">human gut metagenome</name>
    <dbReference type="NCBI Taxonomy" id="408170"/>
    <lineage>
        <taxon>unclassified sequences</taxon>
        <taxon>metagenomes</taxon>
        <taxon>organismal metagenomes</taxon>
    </lineage>
</organism>
<dbReference type="InterPro" id="IPR036901">
    <property type="entry name" value="Asp/Orn_carbamoylTrfase_sf"/>
</dbReference>
<evidence type="ECO:0000259" key="2">
    <source>
        <dbReference type="Pfam" id="PF00185"/>
    </source>
</evidence>
<feature type="non-terminal residue" evidence="3">
    <location>
        <position position="72"/>
    </location>
</feature>
<reference evidence="3" key="1">
    <citation type="journal article" date="2013" name="Environ. Microbiol.">
        <title>Microbiota from the distal guts of lean and obese adolescents exhibit partial functional redundancy besides clear differences in community structure.</title>
        <authorList>
            <person name="Ferrer M."/>
            <person name="Ruiz A."/>
            <person name="Lanza F."/>
            <person name="Haange S.B."/>
            <person name="Oberbach A."/>
            <person name="Till H."/>
            <person name="Bargiela R."/>
            <person name="Campoy C."/>
            <person name="Segura M.T."/>
            <person name="Richter M."/>
            <person name="von Bergen M."/>
            <person name="Seifert J."/>
            <person name="Suarez A."/>
        </authorList>
    </citation>
    <scope>NUCLEOTIDE SEQUENCE</scope>
</reference>
<dbReference type="GO" id="GO:0016597">
    <property type="term" value="F:amino acid binding"/>
    <property type="evidence" value="ECO:0007669"/>
    <property type="project" value="InterPro"/>
</dbReference>
<dbReference type="GO" id="GO:0006520">
    <property type="term" value="P:amino acid metabolic process"/>
    <property type="evidence" value="ECO:0007669"/>
    <property type="project" value="InterPro"/>
</dbReference>
<protein>
    <submittedName>
        <fullName evidence="3">Protein containing Aspartate/ornithine carbamoyltransferase, Asp/Orn-binding region domain protein</fullName>
        <ecNumber evidence="3">2.1.3.-</ecNumber>
    </submittedName>
</protein>
<dbReference type="SUPFAM" id="SSF53671">
    <property type="entry name" value="Aspartate/ornithine carbamoyltransferase"/>
    <property type="match status" value="1"/>
</dbReference>
<dbReference type="EC" id="2.1.3.-" evidence="3"/>
<accession>K1TUP4</accession>
<comment type="caution">
    <text evidence="3">The sequence shown here is derived from an EMBL/GenBank/DDBJ whole genome shotgun (WGS) entry which is preliminary data.</text>
</comment>
<gene>
    <name evidence="3" type="ORF">LEA_06184</name>
</gene>
<keyword evidence="1 3" id="KW-0808">Transferase</keyword>